<evidence type="ECO:0000256" key="7">
    <source>
        <dbReference type="ARBA" id="ARBA00023040"/>
    </source>
</evidence>
<evidence type="ECO:0000313" key="15">
    <source>
        <dbReference type="Proteomes" id="UP001610411"/>
    </source>
</evidence>
<dbReference type="InterPro" id="IPR000725">
    <property type="entry name" value="Olfact_rcpt"/>
</dbReference>
<evidence type="ECO:0000256" key="1">
    <source>
        <dbReference type="ARBA" id="ARBA00004651"/>
    </source>
</evidence>
<feature type="transmembrane region" description="Helical" evidence="12">
    <location>
        <begin position="24"/>
        <end position="50"/>
    </location>
</feature>
<feature type="transmembrane region" description="Helical" evidence="12">
    <location>
        <begin position="103"/>
        <end position="122"/>
    </location>
</feature>
<dbReference type="PROSITE" id="PS00237">
    <property type="entry name" value="G_PROTEIN_RECEP_F1_1"/>
    <property type="match status" value="1"/>
</dbReference>
<protein>
    <recommendedName>
        <fullName evidence="12">Olfactory receptor</fullName>
    </recommendedName>
</protein>
<dbReference type="GO" id="GO:0004930">
    <property type="term" value="F:G protein-coupled receptor activity"/>
    <property type="evidence" value="ECO:0007669"/>
    <property type="project" value="UniProtKB-KW"/>
</dbReference>
<accession>A0ABD2FBF1</accession>
<evidence type="ECO:0000256" key="12">
    <source>
        <dbReference type="RuleBase" id="RU363047"/>
    </source>
</evidence>
<reference evidence="14 15" key="1">
    <citation type="journal article" date="2024" name="G3 (Bethesda)">
        <title>A hybrid genome assembly of the endangered aye-aye (Daubentonia madagascariensis).</title>
        <authorList>
            <person name="Versoza C.J."/>
            <person name="Pfeifer S.P."/>
        </authorList>
    </citation>
    <scope>NUCLEOTIDE SEQUENCE [LARGE SCALE GENOMIC DNA]</scope>
    <source>
        <strain evidence="14">6821</strain>
    </source>
</reference>
<evidence type="ECO:0000256" key="9">
    <source>
        <dbReference type="ARBA" id="ARBA00023170"/>
    </source>
</evidence>
<feature type="transmembrane region" description="Helical" evidence="12">
    <location>
        <begin position="62"/>
        <end position="83"/>
    </location>
</feature>
<dbReference type="PANTHER" id="PTHR48018">
    <property type="entry name" value="OLFACTORY RECEPTOR"/>
    <property type="match status" value="1"/>
</dbReference>
<dbReference type="SUPFAM" id="SSF81321">
    <property type="entry name" value="Family A G protein-coupled receptor-like"/>
    <property type="match status" value="1"/>
</dbReference>
<evidence type="ECO:0000256" key="4">
    <source>
        <dbReference type="ARBA" id="ARBA00022692"/>
    </source>
</evidence>
<dbReference type="GO" id="GO:0005886">
    <property type="term" value="C:plasma membrane"/>
    <property type="evidence" value="ECO:0007669"/>
    <property type="project" value="UniProtKB-SubCell"/>
</dbReference>
<dbReference type="EMBL" id="JBFSEQ010000001">
    <property type="protein sequence ID" value="KAL2805206.1"/>
    <property type="molecule type" value="Genomic_DNA"/>
</dbReference>
<dbReference type="Pfam" id="PF13853">
    <property type="entry name" value="7tm_4"/>
    <property type="match status" value="1"/>
</dbReference>
<organism evidence="14 15">
    <name type="scientific">Daubentonia madagascariensis</name>
    <name type="common">Aye-aye</name>
    <name type="synonym">Sciurus madagascariensis</name>
    <dbReference type="NCBI Taxonomy" id="31869"/>
    <lineage>
        <taxon>Eukaryota</taxon>
        <taxon>Metazoa</taxon>
        <taxon>Chordata</taxon>
        <taxon>Craniata</taxon>
        <taxon>Vertebrata</taxon>
        <taxon>Euteleostomi</taxon>
        <taxon>Mammalia</taxon>
        <taxon>Eutheria</taxon>
        <taxon>Euarchontoglires</taxon>
        <taxon>Primates</taxon>
        <taxon>Strepsirrhini</taxon>
        <taxon>Chiromyiformes</taxon>
        <taxon>Daubentoniidae</taxon>
        <taxon>Daubentonia</taxon>
    </lineage>
</organism>
<sequence>VAMSEGNKTLVTEFVLTGLTDRPWLQVLLFIIFLMVYLITMVGNLGLMALVWKDPHLQTPMYLFLGGLAFADVCTSTSVTPRMLVNFLDKTAMISLAECTTQFYFFASSATTECILLVVMAYDRYVAICNPLLYPVVMSNKLCTQLISVSYAIGFLHPLVHVSLLLRLTFCRTNIIHCFYCEILQLFKISCNDSSINALLIFIFAAFIQISTLMAIIISYTHVLFDILKKKSEKGRSKAFSTCSAHLLSVSLYYGTLIFMYVRPASGLAEDQDKMYSLFYTIIIPLLNPFIYSLRNKEVMHALRRVIKK</sequence>
<dbReference type="GO" id="GO:0007608">
    <property type="term" value="P:sensory perception of smell"/>
    <property type="evidence" value="ECO:0007669"/>
    <property type="project" value="UniProtKB-KW"/>
</dbReference>
<evidence type="ECO:0000256" key="6">
    <source>
        <dbReference type="ARBA" id="ARBA00022989"/>
    </source>
</evidence>
<evidence type="ECO:0000256" key="11">
    <source>
        <dbReference type="RuleBase" id="RU000688"/>
    </source>
</evidence>
<evidence type="ECO:0000256" key="3">
    <source>
        <dbReference type="ARBA" id="ARBA00022606"/>
    </source>
</evidence>
<keyword evidence="10 11" id="KW-0807">Transducer</keyword>
<evidence type="ECO:0000256" key="2">
    <source>
        <dbReference type="ARBA" id="ARBA00022475"/>
    </source>
</evidence>
<keyword evidence="3 12" id="KW-0716">Sensory transduction</keyword>
<evidence type="ECO:0000256" key="8">
    <source>
        <dbReference type="ARBA" id="ARBA00023136"/>
    </source>
</evidence>
<comment type="caution">
    <text evidence="14">The sequence shown here is derived from an EMBL/GenBank/DDBJ whole genome shotgun (WGS) entry which is preliminary data.</text>
</comment>
<dbReference type="PROSITE" id="PS50262">
    <property type="entry name" value="G_PROTEIN_RECEP_F1_2"/>
    <property type="match status" value="1"/>
</dbReference>
<dbReference type="InterPro" id="IPR000276">
    <property type="entry name" value="GPCR_Rhodpsn"/>
</dbReference>
<evidence type="ECO:0000256" key="5">
    <source>
        <dbReference type="ARBA" id="ARBA00022725"/>
    </source>
</evidence>
<comment type="subcellular location">
    <subcellularLocation>
        <location evidence="1 12">Cell membrane</location>
        <topology evidence="1 12">Multi-pass membrane protein</topology>
    </subcellularLocation>
</comment>
<evidence type="ECO:0000256" key="10">
    <source>
        <dbReference type="ARBA" id="ARBA00023224"/>
    </source>
</evidence>
<keyword evidence="4 11" id="KW-0812">Transmembrane</keyword>
<dbReference type="Gene3D" id="1.20.1070.10">
    <property type="entry name" value="Rhodopsin 7-helix transmembrane proteins"/>
    <property type="match status" value="1"/>
</dbReference>
<feature type="transmembrane region" description="Helical" evidence="12">
    <location>
        <begin position="275"/>
        <end position="294"/>
    </location>
</feature>
<dbReference type="Proteomes" id="UP001610411">
    <property type="component" value="Unassembled WGS sequence"/>
</dbReference>
<dbReference type="PRINTS" id="PR00245">
    <property type="entry name" value="OLFACTORYR"/>
</dbReference>
<keyword evidence="15" id="KW-1185">Reference proteome</keyword>
<feature type="non-terminal residue" evidence="14">
    <location>
        <position position="1"/>
    </location>
</feature>
<keyword evidence="5 12" id="KW-0552">Olfaction</keyword>
<keyword evidence="8 12" id="KW-0472">Membrane</keyword>
<feature type="domain" description="G-protein coupled receptors family 1 profile" evidence="13">
    <location>
        <begin position="43"/>
        <end position="292"/>
    </location>
</feature>
<dbReference type="InterPro" id="IPR017452">
    <property type="entry name" value="GPCR_Rhodpsn_7TM"/>
</dbReference>
<keyword evidence="7 11" id="KW-0297">G-protein coupled receptor</keyword>
<name>A0ABD2FBF1_DAUMA</name>
<gene>
    <name evidence="14" type="ORF">WCI35_001737</name>
</gene>
<keyword evidence="6 12" id="KW-1133">Transmembrane helix</keyword>
<feature type="transmembrane region" description="Helical" evidence="12">
    <location>
        <begin position="142"/>
        <end position="160"/>
    </location>
</feature>
<dbReference type="AlphaFoldDB" id="A0ABD2FBF1"/>
<dbReference type="FunFam" id="1.20.1070.10:FF:000004">
    <property type="entry name" value="Olfactory receptor"/>
    <property type="match status" value="1"/>
</dbReference>
<dbReference type="PRINTS" id="PR00237">
    <property type="entry name" value="GPCRRHODOPSN"/>
</dbReference>
<comment type="similarity">
    <text evidence="11">Belongs to the G-protein coupled receptor 1 family.</text>
</comment>
<keyword evidence="9 11" id="KW-0675">Receptor</keyword>
<feature type="transmembrane region" description="Helical" evidence="12">
    <location>
        <begin position="196"/>
        <end position="218"/>
    </location>
</feature>
<feature type="transmembrane region" description="Helical" evidence="12">
    <location>
        <begin position="239"/>
        <end position="263"/>
    </location>
</feature>
<keyword evidence="2 12" id="KW-1003">Cell membrane</keyword>
<proteinExistence type="inferred from homology"/>
<evidence type="ECO:0000259" key="13">
    <source>
        <dbReference type="PROSITE" id="PS50262"/>
    </source>
</evidence>
<evidence type="ECO:0000313" key="14">
    <source>
        <dbReference type="EMBL" id="KAL2805206.1"/>
    </source>
</evidence>